<keyword evidence="3" id="KW-1185">Reference proteome</keyword>
<gene>
    <name evidence="2" type="ORF">BOVATA_014580</name>
</gene>
<feature type="region of interest" description="Disordered" evidence="1">
    <location>
        <begin position="1"/>
        <end position="26"/>
    </location>
</feature>
<name>A0A2H6KAF3_9APIC</name>
<evidence type="ECO:0000313" key="3">
    <source>
        <dbReference type="Proteomes" id="UP000236319"/>
    </source>
</evidence>
<organism evidence="2 3">
    <name type="scientific">Babesia ovata</name>
    <dbReference type="NCBI Taxonomy" id="189622"/>
    <lineage>
        <taxon>Eukaryota</taxon>
        <taxon>Sar</taxon>
        <taxon>Alveolata</taxon>
        <taxon>Apicomplexa</taxon>
        <taxon>Aconoidasida</taxon>
        <taxon>Piroplasmida</taxon>
        <taxon>Babesiidae</taxon>
        <taxon>Babesia</taxon>
    </lineage>
</organism>
<proteinExistence type="predicted"/>
<protein>
    <submittedName>
        <fullName evidence="2">Type I secretion system ATPase, putative</fullName>
    </submittedName>
</protein>
<dbReference type="AlphaFoldDB" id="A0A2H6KAF3"/>
<sequence>MRIWAKDADGGGEGGGDGEGAKRPVKEVGEWLSEWLGEWVGAYPQDVEADDGDVQQVQERQRPEGEQC</sequence>
<evidence type="ECO:0000256" key="1">
    <source>
        <dbReference type="SAM" id="MobiDB-lite"/>
    </source>
</evidence>
<dbReference type="EMBL" id="BDSA01000002">
    <property type="protein sequence ID" value="GBE59965.1"/>
    <property type="molecule type" value="Genomic_DNA"/>
</dbReference>
<evidence type="ECO:0000313" key="2">
    <source>
        <dbReference type="EMBL" id="GBE59965.1"/>
    </source>
</evidence>
<dbReference type="RefSeq" id="XP_028866208.1">
    <property type="nucleotide sequence ID" value="XM_029010375.1"/>
</dbReference>
<dbReference type="GeneID" id="39873735"/>
<dbReference type="VEuPathDB" id="PiroplasmaDB:BOVATA_014580"/>
<dbReference type="Proteomes" id="UP000236319">
    <property type="component" value="Unassembled WGS sequence"/>
</dbReference>
<accession>A0A2H6KAF3</accession>
<reference evidence="2 3" key="1">
    <citation type="journal article" date="2017" name="BMC Genomics">
        <title>Whole-genome assembly of Babesia ovata and comparative genomics between closely related pathogens.</title>
        <authorList>
            <person name="Yamagishi J."/>
            <person name="Asada M."/>
            <person name="Hakimi H."/>
            <person name="Tanaka T.Q."/>
            <person name="Sugimoto C."/>
            <person name="Kawazu S."/>
        </authorList>
    </citation>
    <scope>NUCLEOTIDE SEQUENCE [LARGE SCALE GENOMIC DNA]</scope>
    <source>
        <strain evidence="2 3">Miyake</strain>
    </source>
</reference>
<comment type="caution">
    <text evidence="2">The sequence shown here is derived from an EMBL/GenBank/DDBJ whole genome shotgun (WGS) entry which is preliminary data.</text>
</comment>